<name>A0AAV9ZLR2_9AGAR</name>
<dbReference type="AlphaFoldDB" id="A0AAV9ZLR2"/>
<protein>
    <submittedName>
        <fullName evidence="2">Uncharacterized protein</fullName>
    </submittedName>
</protein>
<comment type="caution">
    <text evidence="2">The sequence shown here is derived from an EMBL/GenBank/DDBJ whole genome shotgun (WGS) entry which is preliminary data.</text>
</comment>
<feature type="region of interest" description="Disordered" evidence="1">
    <location>
        <begin position="104"/>
        <end position="199"/>
    </location>
</feature>
<accession>A0AAV9ZLR2</accession>
<evidence type="ECO:0000256" key="1">
    <source>
        <dbReference type="SAM" id="MobiDB-lite"/>
    </source>
</evidence>
<evidence type="ECO:0000313" key="3">
    <source>
        <dbReference type="Proteomes" id="UP001362999"/>
    </source>
</evidence>
<proteinExistence type="predicted"/>
<keyword evidence="3" id="KW-1185">Reference proteome</keyword>
<dbReference type="EMBL" id="JAWWNJ010000132">
    <property type="protein sequence ID" value="KAK6985157.1"/>
    <property type="molecule type" value="Genomic_DNA"/>
</dbReference>
<organism evidence="2 3">
    <name type="scientific">Favolaschia claudopus</name>
    <dbReference type="NCBI Taxonomy" id="2862362"/>
    <lineage>
        <taxon>Eukaryota</taxon>
        <taxon>Fungi</taxon>
        <taxon>Dikarya</taxon>
        <taxon>Basidiomycota</taxon>
        <taxon>Agaricomycotina</taxon>
        <taxon>Agaricomycetes</taxon>
        <taxon>Agaricomycetidae</taxon>
        <taxon>Agaricales</taxon>
        <taxon>Marasmiineae</taxon>
        <taxon>Mycenaceae</taxon>
        <taxon>Favolaschia</taxon>
    </lineage>
</organism>
<gene>
    <name evidence="2" type="ORF">R3P38DRAFT_3230819</name>
</gene>
<dbReference type="Proteomes" id="UP001362999">
    <property type="component" value="Unassembled WGS sequence"/>
</dbReference>
<evidence type="ECO:0000313" key="2">
    <source>
        <dbReference type="EMBL" id="KAK6985157.1"/>
    </source>
</evidence>
<sequence>MLKGFGVTHGLYVCPRRTLACYRHQLHRFLHPNAVVSVGDAEGHFALEADDSGWKKQRNRNPACVFYQSQSHVSDLSTFGVFVVPMRPIRESPHPLSPIAHTRVPAQSRPSLQPRASPALGALPGASASSLPLPPLPPSIPAADSPIPPTFPPSRAGRGEPARSAQTIPWDPRETPPRRPPSTVPAAPAHLRKHKSAQSNIGGIFPSSFAMRAFDVVGFGGGFGSERVGVEDFTVGWGVSNGHGIPPARGRGAFV</sequence>
<feature type="compositionally biased region" description="Pro residues" evidence="1">
    <location>
        <begin position="132"/>
        <end position="152"/>
    </location>
</feature>
<reference evidence="2 3" key="1">
    <citation type="journal article" date="2024" name="J Genomics">
        <title>Draft genome sequencing and assembly of Favolaschia claudopus CIRM-BRFM 2984 isolated from oak limbs.</title>
        <authorList>
            <person name="Navarro D."/>
            <person name="Drula E."/>
            <person name="Chaduli D."/>
            <person name="Cazenave R."/>
            <person name="Ahrendt S."/>
            <person name="Wang J."/>
            <person name="Lipzen A."/>
            <person name="Daum C."/>
            <person name="Barry K."/>
            <person name="Grigoriev I.V."/>
            <person name="Favel A."/>
            <person name="Rosso M.N."/>
            <person name="Martin F."/>
        </authorList>
    </citation>
    <scope>NUCLEOTIDE SEQUENCE [LARGE SCALE GENOMIC DNA]</scope>
    <source>
        <strain evidence="2 3">CIRM-BRFM 2984</strain>
    </source>
</reference>
<feature type="compositionally biased region" description="Low complexity" evidence="1">
    <location>
        <begin position="116"/>
        <end position="131"/>
    </location>
</feature>